<dbReference type="EMBL" id="FOOI01000001">
    <property type="protein sequence ID" value="SFF71264.1"/>
    <property type="molecule type" value="Genomic_DNA"/>
</dbReference>
<evidence type="ECO:0000313" key="7">
    <source>
        <dbReference type="EMBL" id="SFF71264.1"/>
    </source>
</evidence>
<dbReference type="GO" id="GO:0005384">
    <property type="term" value="F:manganese ion transmembrane transporter activity"/>
    <property type="evidence" value="ECO:0007669"/>
    <property type="project" value="InterPro"/>
</dbReference>
<proteinExistence type="predicted"/>
<feature type="compositionally biased region" description="Basic and acidic residues" evidence="5">
    <location>
        <begin position="1"/>
        <end position="17"/>
    </location>
</feature>
<evidence type="ECO:0000256" key="4">
    <source>
        <dbReference type="ARBA" id="ARBA00023136"/>
    </source>
</evidence>
<gene>
    <name evidence="7" type="ORF">SAMN05421678_101575</name>
</gene>
<evidence type="ECO:0000256" key="1">
    <source>
        <dbReference type="ARBA" id="ARBA00004127"/>
    </source>
</evidence>
<dbReference type="GO" id="GO:0012505">
    <property type="term" value="C:endomembrane system"/>
    <property type="evidence" value="ECO:0007669"/>
    <property type="project" value="UniProtKB-SubCell"/>
</dbReference>
<feature type="transmembrane region" description="Helical" evidence="6">
    <location>
        <begin position="62"/>
        <end position="84"/>
    </location>
</feature>
<keyword evidence="3 6" id="KW-1133">Transmembrane helix</keyword>
<evidence type="ECO:0000256" key="6">
    <source>
        <dbReference type="SAM" id="Phobius"/>
    </source>
</evidence>
<feature type="non-terminal residue" evidence="7">
    <location>
        <position position="91"/>
    </location>
</feature>
<dbReference type="Proteomes" id="UP000199052">
    <property type="component" value="Unassembled WGS sequence"/>
</dbReference>
<reference evidence="7 8" key="1">
    <citation type="submission" date="2016-10" db="EMBL/GenBank/DDBJ databases">
        <authorList>
            <person name="de Groot N.N."/>
        </authorList>
    </citation>
    <scope>NUCLEOTIDE SEQUENCE [LARGE SCALE GENOMIC DNA]</scope>
    <source>
        <strain evidence="7 8">CPCC 202808</strain>
    </source>
</reference>
<organism evidence="7 8">
    <name type="scientific">Actinopolymorpha cephalotaxi</name>
    <dbReference type="NCBI Taxonomy" id="504797"/>
    <lineage>
        <taxon>Bacteria</taxon>
        <taxon>Bacillati</taxon>
        <taxon>Actinomycetota</taxon>
        <taxon>Actinomycetes</taxon>
        <taxon>Propionibacteriales</taxon>
        <taxon>Actinopolymorphaceae</taxon>
        <taxon>Actinopolymorpha</taxon>
    </lineage>
</organism>
<dbReference type="AlphaFoldDB" id="A0A1I2KW69"/>
<dbReference type="STRING" id="504797.SAMN05421678_101575"/>
<name>A0A1I2KW69_9ACTN</name>
<dbReference type="GO" id="GO:0030026">
    <property type="term" value="P:intracellular manganese ion homeostasis"/>
    <property type="evidence" value="ECO:0007669"/>
    <property type="project" value="InterPro"/>
</dbReference>
<protein>
    <submittedName>
        <fullName evidence="7">VIT family protein</fullName>
    </submittedName>
</protein>
<keyword evidence="4 6" id="KW-0472">Membrane</keyword>
<sequence>MSDARTETGTEEIHENDAGQGIGSVSNRLNWLRAGVLGANDGIVSVAGIVVGVAAATAEVSAILVAGIAGLLAGAFSMAAGEYVSVSTQRD</sequence>
<keyword evidence="2 6" id="KW-0812">Transmembrane</keyword>
<feature type="region of interest" description="Disordered" evidence="5">
    <location>
        <begin position="1"/>
        <end position="23"/>
    </location>
</feature>
<feature type="transmembrane region" description="Helical" evidence="6">
    <location>
        <begin position="34"/>
        <end position="56"/>
    </location>
</feature>
<dbReference type="RefSeq" id="WP_175542318.1">
    <property type="nucleotide sequence ID" value="NZ_FOOI01000001.1"/>
</dbReference>
<evidence type="ECO:0000256" key="2">
    <source>
        <dbReference type="ARBA" id="ARBA00022692"/>
    </source>
</evidence>
<evidence type="ECO:0000256" key="5">
    <source>
        <dbReference type="SAM" id="MobiDB-lite"/>
    </source>
</evidence>
<dbReference type="Pfam" id="PF01988">
    <property type="entry name" value="VIT1"/>
    <property type="match status" value="1"/>
</dbReference>
<evidence type="ECO:0000256" key="3">
    <source>
        <dbReference type="ARBA" id="ARBA00022989"/>
    </source>
</evidence>
<dbReference type="PANTHER" id="PTHR31851">
    <property type="entry name" value="FE(2+)/MN(2+) TRANSPORTER PCL1"/>
    <property type="match status" value="1"/>
</dbReference>
<evidence type="ECO:0000313" key="8">
    <source>
        <dbReference type="Proteomes" id="UP000199052"/>
    </source>
</evidence>
<accession>A0A1I2KW69</accession>
<comment type="subcellular location">
    <subcellularLocation>
        <location evidence="1">Endomembrane system</location>
        <topology evidence="1">Multi-pass membrane protein</topology>
    </subcellularLocation>
</comment>
<dbReference type="InterPro" id="IPR008217">
    <property type="entry name" value="Ccc1_fam"/>
</dbReference>